<dbReference type="SMART" id="SM00028">
    <property type="entry name" value="TPR"/>
    <property type="match status" value="3"/>
</dbReference>
<dbReference type="EMBL" id="JANGEW010000001">
    <property type="protein sequence ID" value="MCQ5341447.1"/>
    <property type="molecule type" value="Genomic_DNA"/>
</dbReference>
<dbReference type="RefSeq" id="WP_062412937.1">
    <property type="nucleotide sequence ID" value="NZ_JAJCIO010000001.1"/>
</dbReference>
<dbReference type="InterPro" id="IPR019734">
    <property type="entry name" value="TPR_rpt"/>
</dbReference>
<protein>
    <submittedName>
        <fullName evidence="1">Tetratricopeptide repeat protein</fullName>
    </submittedName>
</protein>
<dbReference type="SUPFAM" id="SSF48452">
    <property type="entry name" value="TPR-like"/>
    <property type="match status" value="1"/>
</dbReference>
<proteinExistence type="predicted"/>
<comment type="caution">
    <text evidence="1">The sequence shown here is derived from an EMBL/GenBank/DDBJ whole genome shotgun (WGS) entry which is preliminary data.</text>
</comment>
<organism evidence="1 2">
    <name type="scientific">Megasphaera massiliensis</name>
    <dbReference type="NCBI Taxonomy" id="1232428"/>
    <lineage>
        <taxon>Bacteria</taxon>
        <taxon>Bacillati</taxon>
        <taxon>Bacillota</taxon>
        <taxon>Negativicutes</taxon>
        <taxon>Veillonellales</taxon>
        <taxon>Veillonellaceae</taxon>
        <taxon>Megasphaera</taxon>
    </lineage>
</organism>
<dbReference type="Gene3D" id="1.25.40.10">
    <property type="entry name" value="Tetratricopeptide repeat domain"/>
    <property type="match status" value="1"/>
</dbReference>
<gene>
    <name evidence="1" type="ORF">NE675_00150</name>
</gene>
<evidence type="ECO:0000313" key="2">
    <source>
        <dbReference type="Proteomes" id="UP001206692"/>
    </source>
</evidence>
<accession>A0ABT1SNT9</accession>
<dbReference type="Proteomes" id="UP001206692">
    <property type="component" value="Unassembled WGS sequence"/>
</dbReference>
<keyword evidence="2" id="KW-1185">Reference proteome</keyword>
<reference evidence="1 2" key="1">
    <citation type="submission" date="2022-06" db="EMBL/GenBank/DDBJ databases">
        <title>Isolation of gut microbiota from human fecal samples.</title>
        <authorList>
            <person name="Pamer E.G."/>
            <person name="Barat B."/>
            <person name="Waligurski E."/>
            <person name="Medina S."/>
            <person name="Paddock L."/>
            <person name="Mostad J."/>
        </authorList>
    </citation>
    <scope>NUCLEOTIDE SEQUENCE [LARGE SCALE GENOMIC DNA]</scope>
    <source>
        <strain evidence="1 2">DFI.1.1</strain>
    </source>
</reference>
<sequence length="428" mass="50218">MDSFAAREACREGRYNDVIAMYDKAAPDGSWTNWDYYYYAYALRKVKNYAKGREIARAGIIAFPEFTNLHGIYCWCLYYLYIQKFDERLHTFEDFRRAVDAILKYSQQGQYTPYTLAVWRMVDVLKTKPPSLAGLMGDYLRRLDPDLLSDEEKKVNLRGRDQVIASDREHWYALMSRVLIKEEKYDECIKLCRMALGIFPELHHDNDIWFSYRIGLCELRQGQIEDARQRFEELLKYKQHWIVYRGLFFAAQAKGDSGAMRRYGASAMAAPGELKAKVNFIVQLAEALNNMGNFEAAYEHYLLAKMIRTEQNWKISPQLIAKVDSYDFSPPDRGELFRRLQSFWMAEKHAGEEQHTGTIDKILPGGKAGFIREYGGHQYYFRTASLYRVRAEEGEKVTFYVEDFFDINKKKPARRAVDIEPVLLYHKK</sequence>
<dbReference type="InterPro" id="IPR011990">
    <property type="entry name" value="TPR-like_helical_dom_sf"/>
</dbReference>
<name>A0ABT1SNT9_9FIRM</name>
<evidence type="ECO:0000313" key="1">
    <source>
        <dbReference type="EMBL" id="MCQ5341447.1"/>
    </source>
</evidence>